<keyword evidence="6" id="KW-0808">Transferase</keyword>
<protein>
    <recommendedName>
        <fullName evidence="17">Probable peptidoglycan glycosyltransferase FtsW</fullName>
        <ecNumber evidence="19">2.4.99.28</ecNumber>
    </recommendedName>
    <alternativeName>
        <fullName evidence="18">Cell division protein FtsW</fullName>
    </alternativeName>
    <alternativeName>
        <fullName evidence="15">Cell wall polymerase</fullName>
    </alternativeName>
    <alternativeName>
        <fullName evidence="14">Peptidoglycan polymerase</fullName>
    </alternativeName>
</protein>
<evidence type="ECO:0000256" key="18">
    <source>
        <dbReference type="ARBA" id="ARBA00041418"/>
    </source>
</evidence>
<evidence type="ECO:0000256" key="20">
    <source>
        <dbReference type="ARBA" id="ARBA00049902"/>
    </source>
</evidence>
<evidence type="ECO:0000256" key="5">
    <source>
        <dbReference type="ARBA" id="ARBA00022676"/>
    </source>
</evidence>
<accession>A0A2H0WB71</accession>
<keyword evidence="12" id="KW-0131">Cell cycle</keyword>
<dbReference type="GO" id="GO:0008360">
    <property type="term" value="P:regulation of cell shape"/>
    <property type="evidence" value="ECO:0007669"/>
    <property type="project" value="UniProtKB-KW"/>
</dbReference>
<feature type="transmembrane region" description="Helical" evidence="21">
    <location>
        <begin position="58"/>
        <end position="76"/>
    </location>
</feature>
<evidence type="ECO:0000256" key="1">
    <source>
        <dbReference type="ARBA" id="ARBA00004651"/>
    </source>
</evidence>
<comment type="subcellular location">
    <subcellularLocation>
        <location evidence="1">Cell membrane</location>
        <topology evidence="1">Multi-pass membrane protein</topology>
    </subcellularLocation>
</comment>
<feature type="transmembrane region" description="Helical" evidence="21">
    <location>
        <begin position="147"/>
        <end position="180"/>
    </location>
</feature>
<evidence type="ECO:0000256" key="12">
    <source>
        <dbReference type="ARBA" id="ARBA00023306"/>
    </source>
</evidence>
<evidence type="ECO:0000313" key="22">
    <source>
        <dbReference type="EMBL" id="PIS09139.1"/>
    </source>
</evidence>
<feature type="transmembrane region" description="Helical" evidence="21">
    <location>
        <begin position="115"/>
        <end position="135"/>
    </location>
</feature>
<reference evidence="23" key="1">
    <citation type="submission" date="2017-09" db="EMBL/GenBank/DDBJ databases">
        <title>Depth-based differentiation of microbial function through sediment-hosted aquifers and enrichment of novel symbionts in the deep terrestrial subsurface.</title>
        <authorList>
            <person name="Probst A.J."/>
            <person name="Ladd B."/>
            <person name="Jarett J.K."/>
            <person name="Geller-Mcgrath D.E."/>
            <person name="Sieber C.M.K."/>
            <person name="Emerson J.B."/>
            <person name="Anantharaman K."/>
            <person name="Thomas B.C."/>
            <person name="Malmstrom R."/>
            <person name="Stieglmeier M."/>
            <person name="Klingl A."/>
            <person name="Woyke T."/>
            <person name="Ryan C.M."/>
            <person name="Banfield J.F."/>
        </authorList>
    </citation>
    <scope>NUCLEOTIDE SEQUENCE [LARGE SCALE GENOMIC DNA]</scope>
</reference>
<feature type="transmembrane region" description="Helical" evidence="21">
    <location>
        <begin position="265"/>
        <end position="290"/>
    </location>
</feature>
<dbReference type="Pfam" id="PF01098">
    <property type="entry name" value="FTSW_RODA_SPOVE"/>
    <property type="match status" value="1"/>
</dbReference>
<dbReference type="GO" id="GO:0008955">
    <property type="term" value="F:peptidoglycan glycosyltransferase activity"/>
    <property type="evidence" value="ECO:0007669"/>
    <property type="project" value="UniProtKB-EC"/>
</dbReference>
<evidence type="ECO:0000256" key="6">
    <source>
        <dbReference type="ARBA" id="ARBA00022679"/>
    </source>
</evidence>
<feature type="transmembrane region" description="Helical" evidence="21">
    <location>
        <begin position="311"/>
        <end position="333"/>
    </location>
</feature>
<dbReference type="EMBL" id="PEZT01000016">
    <property type="protein sequence ID" value="PIS09139.1"/>
    <property type="molecule type" value="Genomic_DNA"/>
</dbReference>
<sequence length="371" mass="40836">MAKRDWRKKKKTKSDFQWGLFGLVSFLTLFGLLMVYNASVVEAYNVFGDKYHYLKNQSMWALMGFILMLLISKVNYNVFKKIAAPFFFINLLLLAAVLIPGLGTSIKGARRWLDLGFFVLQPSELVKLSFTIYLASWLSKERKMLYFLFLIGLLSGLIVLEPDMGTLVVILSNAFLLYFLSGTPLLLLLPLGLIAILGGSLMILSSPYRKTRLLTFLNPTRDPLGSSYHIRQVLIALGSGGILGLGLGQSRQKYEYLPEVTTDSIFAIIAEELGFFGAALVVFVFLIIVLKGIQIARNAPDKFSKLLAAGISGWIGIQVLVNLGAMVALIPLTGLPLPFISYGGSSLVVVLSGVGVLLSIGKHPHNVKKLR</sequence>
<proteinExistence type="inferred from homology"/>
<feature type="transmembrane region" description="Helical" evidence="21">
    <location>
        <begin position="83"/>
        <end position="103"/>
    </location>
</feature>
<dbReference type="GO" id="GO:0009252">
    <property type="term" value="P:peptidoglycan biosynthetic process"/>
    <property type="evidence" value="ECO:0007669"/>
    <property type="project" value="UniProtKB-KW"/>
</dbReference>
<evidence type="ECO:0000256" key="14">
    <source>
        <dbReference type="ARBA" id="ARBA00032370"/>
    </source>
</evidence>
<evidence type="ECO:0000256" key="16">
    <source>
        <dbReference type="ARBA" id="ARBA00038053"/>
    </source>
</evidence>
<dbReference type="GO" id="GO:0051301">
    <property type="term" value="P:cell division"/>
    <property type="evidence" value="ECO:0007669"/>
    <property type="project" value="UniProtKB-KW"/>
</dbReference>
<dbReference type="PANTHER" id="PTHR30474:SF2">
    <property type="entry name" value="PEPTIDOGLYCAN GLYCOSYLTRANSFERASE FTSW-RELATED"/>
    <property type="match status" value="1"/>
</dbReference>
<evidence type="ECO:0000256" key="13">
    <source>
        <dbReference type="ARBA" id="ARBA00023316"/>
    </source>
</evidence>
<comment type="caution">
    <text evidence="22">The sequence shown here is derived from an EMBL/GenBank/DDBJ whole genome shotgun (WGS) entry which is preliminary data.</text>
</comment>
<keyword evidence="9" id="KW-0573">Peptidoglycan synthesis</keyword>
<organism evidence="22 23">
    <name type="scientific">Candidatus Beckwithbacteria bacterium CG10_big_fil_rev_8_21_14_0_10_34_10</name>
    <dbReference type="NCBI Taxonomy" id="1974495"/>
    <lineage>
        <taxon>Bacteria</taxon>
        <taxon>Candidatus Beckwithiibacteriota</taxon>
    </lineage>
</organism>
<evidence type="ECO:0000256" key="4">
    <source>
        <dbReference type="ARBA" id="ARBA00022618"/>
    </source>
</evidence>
<dbReference type="EC" id="2.4.99.28" evidence="19"/>
<evidence type="ECO:0000256" key="2">
    <source>
        <dbReference type="ARBA" id="ARBA00004752"/>
    </source>
</evidence>
<dbReference type="GO" id="GO:0032153">
    <property type="term" value="C:cell division site"/>
    <property type="evidence" value="ECO:0007669"/>
    <property type="project" value="TreeGrafter"/>
</dbReference>
<comment type="similarity">
    <text evidence="16">Belongs to the SEDS family. FtsW subfamily.</text>
</comment>
<feature type="transmembrane region" description="Helical" evidence="21">
    <location>
        <begin position="20"/>
        <end position="38"/>
    </location>
</feature>
<dbReference type="Proteomes" id="UP000230093">
    <property type="component" value="Unassembled WGS sequence"/>
</dbReference>
<evidence type="ECO:0000256" key="8">
    <source>
        <dbReference type="ARBA" id="ARBA00022960"/>
    </source>
</evidence>
<dbReference type="PANTHER" id="PTHR30474">
    <property type="entry name" value="CELL CYCLE PROTEIN"/>
    <property type="match status" value="1"/>
</dbReference>
<keyword evidence="10 21" id="KW-1133">Transmembrane helix</keyword>
<dbReference type="GO" id="GO:0005886">
    <property type="term" value="C:plasma membrane"/>
    <property type="evidence" value="ECO:0007669"/>
    <property type="project" value="UniProtKB-SubCell"/>
</dbReference>
<name>A0A2H0WB71_9BACT</name>
<gene>
    <name evidence="22" type="primary">ftsW</name>
    <name evidence="22" type="ORF">COT75_02665</name>
</gene>
<dbReference type="GO" id="GO:0071555">
    <property type="term" value="P:cell wall organization"/>
    <property type="evidence" value="ECO:0007669"/>
    <property type="project" value="UniProtKB-KW"/>
</dbReference>
<evidence type="ECO:0000256" key="15">
    <source>
        <dbReference type="ARBA" id="ARBA00033270"/>
    </source>
</evidence>
<keyword evidence="4" id="KW-0132">Cell division</keyword>
<evidence type="ECO:0000256" key="11">
    <source>
        <dbReference type="ARBA" id="ARBA00023136"/>
    </source>
</evidence>
<dbReference type="GO" id="GO:0015648">
    <property type="term" value="F:lipid-linked peptidoglycan transporter activity"/>
    <property type="evidence" value="ECO:0007669"/>
    <property type="project" value="TreeGrafter"/>
</dbReference>
<keyword evidence="5" id="KW-0328">Glycosyltransferase</keyword>
<evidence type="ECO:0000256" key="3">
    <source>
        <dbReference type="ARBA" id="ARBA00022475"/>
    </source>
</evidence>
<feature type="transmembrane region" description="Helical" evidence="21">
    <location>
        <begin position="228"/>
        <end position="245"/>
    </location>
</feature>
<keyword evidence="7 21" id="KW-0812">Transmembrane</keyword>
<keyword evidence="3" id="KW-1003">Cell membrane</keyword>
<evidence type="ECO:0000256" key="7">
    <source>
        <dbReference type="ARBA" id="ARBA00022692"/>
    </source>
</evidence>
<evidence type="ECO:0000256" key="17">
    <source>
        <dbReference type="ARBA" id="ARBA00041185"/>
    </source>
</evidence>
<dbReference type="InterPro" id="IPR001182">
    <property type="entry name" value="FtsW/RodA"/>
</dbReference>
<evidence type="ECO:0000313" key="23">
    <source>
        <dbReference type="Proteomes" id="UP000230093"/>
    </source>
</evidence>
<evidence type="ECO:0000256" key="21">
    <source>
        <dbReference type="SAM" id="Phobius"/>
    </source>
</evidence>
<keyword evidence="13" id="KW-0961">Cell wall biogenesis/degradation</keyword>
<keyword evidence="11 21" id="KW-0472">Membrane</keyword>
<dbReference type="AlphaFoldDB" id="A0A2H0WB71"/>
<feature type="transmembrane region" description="Helical" evidence="21">
    <location>
        <begin position="186"/>
        <end position="208"/>
    </location>
</feature>
<evidence type="ECO:0000256" key="10">
    <source>
        <dbReference type="ARBA" id="ARBA00022989"/>
    </source>
</evidence>
<evidence type="ECO:0000256" key="19">
    <source>
        <dbReference type="ARBA" id="ARBA00044770"/>
    </source>
</evidence>
<comment type="catalytic activity">
    <reaction evidence="20">
        <text>[GlcNAc-(1-&gt;4)-Mur2Ac(oyl-L-Ala-gamma-D-Glu-L-Lys-D-Ala-D-Ala)](n)-di-trans,octa-cis-undecaprenyl diphosphate + beta-D-GlcNAc-(1-&gt;4)-Mur2Ac(oyl-L-Ala-gamma-D-Glu-L-Lys-D-Ala-D-Ala)-di-trans,octa-cis-undecaprenyl diphosphate = [GlcNAc-(1-&gt;4)-Mur2Ac(oyl-L-Ala-gamma-D-Glu-L-Lys-D-Ala-D-Ala)](n+1)-di-trans,octa-cis-undecaprenyl diphosphate + di-trans,octa-cis-undecaprenyl diphosphate + H(+)</text>
        <dbReference type="Rhea" id="RHEA:23708"/>
        <dbReference type="Rhea" id="RHEA-COMP:9602"/>
        <dbReference type="Rhea" id="RHEA-COMP:9603"/>
        <dbReference type="ChEBI" id="CHEBI:15378"/>
        <dbReference type="ChEBI" id="CHEBI:58405"/>
        <dbReference type="ChEBI" id="CHEBI:60033"/>
        <dbReference type="ChEBI" id="CHEBI:78435"/>
        <dbReference type="EC" id="2.4.99.28"/>
    </reaction>
</comment>
<feature type="transmembrane region" description="Helical" evidence="21">
    <location>
        <begin position="339"/>
        <end position="361"/>
    </location>
</feature>
<dbReference type="NCBIfam" id="TIGR02614">
    <property type="entry name" value="ftsW"/>
    <property type="match status" value="1"/>
</dbReference>
<evidence type="ECO:0000256" key="9">
    <source>
        <dbReference type="ARBA" id="ARBA00022984"/>
    </source>
</evidence>
<keyword evidence="8" id="KW-0133">Cell shape</keyword>
<comment type="pathway">
    <text evidence="2">Cell wall biogenesis; peptidoglycan biosynthesis.</text>
</comment>
<dbReference type="InterPro" id="IPR013437">
    <property type="entry name" value="FtsW"/>
</dbReference>